<dbReference type="PANTHER" id="PTHR28066:SF1">
    <property type="entry name" value="SMALL RIBOSOMAL SUBUNIT PROTEIN MS37"/>
    <property type="match status" value="1"/>
</dbReference>
<dbReference type="PANTHER" id="PTHR28066">
    <property type="entry name" value="37S RIBOSOMAL PROTEIN MRP10, MITOCHONDRIAL"/>
    <property type="match status" value="1"/>
</dbReference>
<keyword evidence="2" id="KW-1185">Reference proteome</keyword>
<protein>
    <recommendedName>
        <fullName evidence="3">CHCH domain-containing protein</fullName>
    </recommendedName>
</protein>
<reference evidence="1 2" key="1">
    <citation type="submission" date="2014-04" db="EMBL/GenBank/DDBJ databases">
        <authorList>
            <consortium name="DOE Joint Genome Institute"/>
            <person name="Kuo A."/>
            <person name="Zuccaro A."/>
            <person name="Kohler A."/>
            <person name="Nagy L.G."/>
            <person name="Floudas D."/>
            <person name="Copeland A."/>
            <person name="Barry K.W."/>
            <person name="Cichocki N."/>
            <person name="Veneault-Fourrey C."/>
            <person name="LaButti K."/>
            <person name="Lindquist E.A."/>
            <person name="Lipzen A."/>
            <person name="Lundell T."/>
            <person name="Morin E."/>
            <person name="Murat C."/>
            <person name="Sun H."/>
            <person name="Tunlid A."/>
            <person name="Henrissat B."/>
            <person name="Grigoriev I.V."/>
            <person name="Hibbett D.S."/>
            <person name="Martin F."/>
            <person name="Nordberg H.P."/>
            <person name="Cantor M.N."/>
            <person name="Hua S.X."/>
        </authorList>
    </citation>
    <scope>NUCLEOTIDE SEQUENCE [LARGE SCALE GENOMIC DNA]</scope>
    <source>
        <strain evidence="1 2">MAFF 305830</strain>
    </source>
</reference>
<proteinExistence type="predicted"/>
<evidence type="ECO:0008006" key="3">
    <source>
        <dbReference type="Google" id="ProtNLM"/>
    </source>
</evidence>
<dbReference type="OrthoDB" id="2210at2759"/>
<evidence type="ECO:0000313" key="1">
    <source>
        <dbReference type="EMBL" id="KIM29129.1"/>
    </source>
</evidence>
<reference evidence="2" key="2">
    <citation type="submission" date="2015-01" db="EMBL/GenBank/DDBJ databases">
        <title>Evolutionary Origins and Diversification of the Mycorrhizal Mutualists.</title>
        <authorList>
            <consortium name="DOE Joint Genome Institute"/>
            <consortium name="Mycorrhizal Genomics Consortium"/>
            <person name="Kohler A."/>
            <person name="Kuo A."/>
            <person name="Nagy L.G."/>
            <person name="Floudas D."/>
            <person name="Copeland A."/>
            <person name="Barry K.W."/>
            <person name="Cichocki N."/>
            <person name="Veneault-Fourrey C."/>
            <person name="LaButti K."/>
            <person name="Lindquist E.A."/>
            <person name="Lipzen A."/>
            <person name="Lundell T."/>
            <person name="Morin E."/>
            <person name="Murat C."/>
            <person name="Riley R."/>
            <person name="Ohm R."/>
            <person name="Sun H."/>
            <person name="Tunlid A."/>
            <person name="Henrissat B."/>
            <person name="Grigoriev I.V."/>
            <person name="Hibbett D.S."/>
            <person name="Martin F."/>
        </authorList>
    </citation>
    <scope>NUCLEOTIDE SEQUENCE [LARGE SCALE GENOMIC DNA]</scope>
    <source>
        <strain evidence="2">MAFF 305830</strain>
    </source>
</reference>
<dbReference type="STRING" id="933852.A0A0C3BAL5"/>
<dbReference type="HOGENOM" id="CLU_162186_1_0_1"/>
<organism evidence="1 2">
    <name type="scientific">Serendipita vermifera MAFF 305830</name>
    <dbReference type="NCBI Taxonomy" id="933852"/>
    <lineage>
        <taxon>Eukaryota</taxon>
        <taxon>Fungi</taxon>
        <taxon>Dikarya</taxon>
        <taxon>Basidiomycota</taxon>
        <taxon>Agaricomycotina</taxon>
        <taxon>Agaricomycetes</taxon>
        <taxon>Sebacinales</taxon>
        <taxon>Serendipitaceae</taxon>
        <taxon>Serendipita</taxon>
    </lineage>
</organism>
<evidence type="ECO:0000313" key="2">
    <source>
        <dbReference type="Proteomes" id="UP000054097"/>
    </source>
</evidence>
<dbReference type="GO" id="GO:0032543">
    <property type="term" value="P:mitochondrial translation"/>
    <property type="evidence" value="ECO:0007669"/>
    <property type="project" value="InterPro"/>
</dbReference>
<dbReference type="GO" id="GO:0005763">
    <property type="term" value="C:mitochondrial small ribosomal subunit"/>
    <property type="evidence" value="ECO:0007669"/>
    <property type="project" value="TreeGrafter"/>
</dbReference>
<accession>A0A0C3BAL5</accession>
<dbReference type="InterPro" id="IPR017264">
    <property type="entry name" value="Ribosomal_mS37_fun"/>
</dbReference>
<dbReference type="Proteomes" id="UP000054097">
    <property type="component" value="Unassembled WGS sequence"/>
</dbReference>
<dbReference type="GO" id="GO:0003735">
    <property type="term" value="F:structural constituent of ribosome"/>
    <property type="evidence" value="ECO:0007669"/>
    <property type="project" value="InterPro"/>
</dbReference>
<dbReference type="EMBL" id="KN824290">
    <property type="protein sequence ID" value="KIM29129.1"/>
    <property type="molecule type" value="Genomic_DNA"/>
</dbReference>
<name>A0A0C3BAL5_SERVB</name>
<dbReference type="AlphaFoldDB" id="A0A0C3BAL5"/>
<gene>
    <name evidence="1" type="ORF">M408DRAFT_128628</name>
</gene>
<sequence>MTRIEQLKVKPKKVTRPGPCNPQLMEMLSCWASTQDMESTRECATVAKNLHDCMRTAPPLQKVQKPTINYHLARLSRYLIK</sequence>
<dbReference type="Gene3D" id="1.10.287.2900">
    <property type="match status" value="1"/>
</dbReference>